<reference evidence="2" key="1">
    <citation type="journal article" date="2021" name="Nat. Commun.">
        <title>Genetic determinants of endophytism in the Arabidopsis root mycobiome.</title>
        <authorList>
            <person name="Mesny F."/>
            <person name="Miyauchi S."/>
            <person name="Thiergart T."/>
            <person name="Pickel B."/>
            <person name="Atanasova L."/>
            <person name="Karlsson M."/>
            <person name="Huettel B."/>
            <person name="Barry K.W."/>
            <person name="Haridas S."/>
            <person name="Chen C."/>
            <person name="Bauer D."/>
            <person name="Andreopoulos W."/>
            <person name="Pangilinan J."/>
            <person name="LaButti K."/>
            <person name="Riley R."/>
            <person name="Lipzen A."/>
            <person name="Clum A."/>
            <person name="Drula E."/>
            <person name="Henrissat B."/>
            <person name="Kohler A."/>
            <person name="Grigoriev I.V."/>
            <person name="Martin F.M."/>
            <person name="Hacquard S."/>
        </authorList>
    </citation>
    <scope>NUCLEOTIDE SEQUENCE</scope>
    <source>
        <strain evidence="2">FSSC 5 MPI-SDFR-AT-0091</strain>
    </source>
</reference>
<dbReference type="EMBL" id="JAGTJS010000003">
    <property type="protein sequence ID" value="KAH7272112.1"/>
    <property type="molecule type" value="Genomic_DNA"/>
</dbReference>
<evidence type="ECO:0000256" key="1">
    <source>
        <dbReference type="SAM" id="MobiDB-lite"/>
    </source>
</evidence>
<feature type="region of interest" description="Disordered" evidence="1">
    <location>
        <begin position="1"/>
        <end position="26"/>
    </location>
</feature>
<protein>
    <submittedName>
        <fullName evidence="2">Uncharacterized protein</fullName>
    </submittedName>
</protein>
<comment type="caution">
    <text evidence="2">The sequence shown here is derived from an EMBL/GenBank/DDBJ whole genome shotgun (WGS) entry which is preliminary data.</text>
</comment>
<evidence type="ECO:0000313" key="3">
    <source>
        <dbReference type="Proteomes" id="UP000736672"/>
    </source>
</evidence>
<feature type="region of interest" description="Disordered" evidence="1">
    <location>
        <begin position="167"/>
        <end position="188"/>
    </location>
</feature>
<sequence>MGMGGAAAQQLESNSSIRSWQGGPIFPISGEREGVRDLLREMKRECFLSIVHDYNKKDPARARGTQQLASLTGGVMRPEGYLPTRGGPGRNPSTFSAPPWILALEVPPPHSIIFHPGGDEQASDKDPSRIPFHSIASIHPSLDVSIFAAHCSITHRIGTGLLRPGVDNDAAPRRRRQPPTCIRPGGGPGTFAEWADDVVRYPGIQSILTNGRAPRRLPPPQHAPTFSLSRLPKARGALFTAPACRTVCPSIPPGISYSASPFPSLSAQLDWCSTCFHLCVATRYLLGGGKTRHDMTTLLSRQELPPSDMPWVHALKLLSSPVSLAIRNYIHHGQTAHRDGPVSGR</sequence>
<accession>A0A9P9L142</accession>
<organism evidence="2 3">
    <name type="scientific">Fusarium solani</name>
    <name type="common">Filamentous fungus</name>
    <dbReference type="NCBI Taxonomy" id="169388"/>
    <lineage>
        <taxon>Eukaryota</taxon>
        <taxon>Fungi</taxon>
        <taxon>Dikarya</taxon>
        <taxon>Ascomycota</taxon>
        <taxon>Pezizomycotina</taxon>
        <taxon>Sordariomycetes</taxon>
        <taxon>Hypocreomycetidae</taxon>
        <taxon>Hypocreales</taxon>
        <taxon>Nectriaceae</taxon>
        <taxon>Fusarium</taxon>
        <taxon>Fusarium solani species complex</taxon>
    </lineage>
</organism>
<gene>
    <name evidence="2" type="ORF">B0J15DRAFT_459879</name>
</gene>
<keyword evidence="3" id="KW-1185">Reference proteome</keyword>
<name>A0A9P9L142_FUSSL</name>
<dbReference type="Proteomes" id="UP000736672">
    <property type="component" value="Unassembled WGS sequence"/>
</dbReference>
<proteinExistence type="predicted"/>
<evidence type="ECO:0000313" key="2">
    <source>
        <dbReference type="EMBL" id="KAH7272112.1"/>
    </source>
</evidence>
<dbReference type="AlphaFoldDB" id="A0A9P9L142"/>
<feature type="compositionally biased region" description="Polar residues" evidence="1">
    <location>
        <begin position="10"/>
        <end position="19"/>
    </location>
</feature>